<comment type="caution">
    <text evidence="1">The sequence shown here is derived from an EMBL/GenBank/DDBJ whole genome shotgun (WGS) entry which is preliminary data.</text>
</comment>
<dbReference type="InterPro" id="IPR050238">
    <property type="entry name" value="DNA_Rep/Repair_Clamp_Loader"/>
</dbReference>
<organism evidence="1 2">
    <name type="scientific">Candidatus Staskawiczbacteria bacterium RIFCSPHIGHO2_01_FULL_36_16</name>
    <dbReference type="NCBI Taxonomy" id="1802200"/>
    <lineage>
        <taxon>Bacteria</taxon>
        <taxon>Candidatus Staskawicziibacteriota</taxon>
    </lineage>
</organism>
<dbReference type="AlphaFoldDB" id="A0A1G2HP03"/>
<dbReference type="Proteomes" id="UP000177190">
    <property type="component" value="Unassembled WGS sequence"/>
</dbReference>
<dbReference type="InterPro" id="IPR027417">
    <property type="entry name" value="P-loop_NTPase"/>
</dbReference>
<sequence length="289" mass="33492">MEAMAINHEKQWNFLKRKFDLEQLSHAYLFSGKKQIGKKDFAKEFIKLINCQDQRKPCQKCANCQTIEKGSFPDFMLVEPEDGKEISISKIREVQNFLSYKPYYSSACKSVIINNAEKMNWEAQSCFLKTLEEPKGKTILILISSKADMLLPTIFSRCQAIKFLGKPVLSQLEIDEEKKLLQELLKILGGGFSEKFKYVKSLDLDQQKLSSILEVFQKYLRYLLFFKIGIKQQAEQKYFSSVPAILEDYPIPKIKEIINLSEDINNKMIFTNASPKLALEILLMELQQN</sequence>
<dbReference type="EMBL" id="MHOM01000028">
    <property type="protein sequence ID" value="OGZ63951.1"/>
    <property type="molecule type" value="Genomic_DNA"/>
</dbReference>
<evidence type="ECO:0000313" key="1">
    <source>
        <dbReference type="EMBL" id="OGZ63951.1"/>
    </source>
</evidence>
<dbReference type="PANTHER" id="PTHR11669">
    <property type="entry name" value="REPLICATION FACTOR C / DNA POLYMERASE III GAMMA-TAU SUBUNIT"/>
    <property type="match status" value="1"/>
</dbReference>
<dbReference type="GO" id="GO:0006261">
    <property type="term" value="P:DNA-templated DNA replication"/>
    <property type="evidence" value="ECO:0007669"/>
    <property type="project" value="TreeGrafter"/>
</dbReference>
<protein>
    <recommendedName>
        <fullName evidence="3">DNA polymerase III subunit delta</fullName>
    </recommendedName>
</protein>
<reference evidence="1 2" key="1">
    <citation type="journal article" date="2016" name="Nat. Commun.">
        <title>Thousands of microbial genomes shed light on interconnected biogeochemical processes in an aquifer system.</title>
        <authorList>
            <person name="Anantharaman K."/>
            <person name="Brown C.T."/>
            <person name="Hug L.A."/>
            <person name="Sharon I."/>
            <person name="Castelle C.J."/>
            <person name="Probst A.J."/>
            <person name="Thomas B.C."/>
            <person name="Singh A."/>
            <person name="Wilkins M.J."/>
            <person name="Karaoz U."/>
            <person name="Brodie E.L."/>
            <person name="Williams K.H."/>
            <person name="Hubbard S.S."/>
            <person name="Banfield J.F."/>
        </authorList>
    </citation>
    <scope>NUCLEOTIDE SEQUENCE [LARGE SCALE GENOMIC DNA]</scope>
</reference>
<evidence type="ECO:0008006" key="3">
    <source>
        <dbReference type="Google" id="ProtNLM"/>
    </source>
</evidence>
<proteinExistence type="predicted"/>
<dbReference type="Gene3D" id="3.40.50.300">
    <property type="entry name" value="P-loop containing nucleotide triphosphate hydrolases"/>
    <property type="match status" value="1"/>
</dbReference>
<accession>A0A1G2HP03</accession>
<dbReference type="SUPFAM" id="SSF52540">
    <property type="entry name" value="P-loop containing nucleoside triphosphate hydrolases"/>
    <property type="match status" value="1"/>
</dbReference>
<evidence type="ECO:0000313" key="2">
    <source>
        <dbReference type="Proteomes" id="UP000177190"/>
    </source>
</evidence>
<name>A0A1G2HP03_9BACT</name>
<dbReference type="STRING" id="1802200.A2812_02080"/>
<dbReference type="PANTHER" id="PTHR11669:SF8">
    <property type="entry name" value="DNA POLYMERASE III SUBUNIT DELTA"/>
    <property type="match status" value="1"/>
</dbReference>
<gene>
    <name evidence="1" type="ORF">A2812_02080</name>
</gene>
<dbReference type="Pfam" id="PF13177">
    <property type="entry name" value="DNA_pol3_delta2"/>
    <property type="match status" value="1"/>
</dbReference>